<evidence type="ECO:0000256" key="5">
    <source>
        <dbReference type="ARBA" id="ARBA00022801"/>
    </source>
</evidence>
<dbReference type="EMBL" id="PQFZ01000006">
    <property type="protein sequence ID" value="POR51868.1"/>
    <property type="molecule type" value="Genomic_DNA"/>
</dbReference>
<dbReference type="PANTHER" id="PTHR34139">
    <property type="entry name" value="UPF0331 PROTEIN MJ0127"/>
    <property type="match status" value="1"/>
</dbReference>
<dbReference type="GO" id="GO:0004540">
    <property type="term" value="F:RNA nuclease activity"/>
    <property type="evidence" value="ECO:0007669"/>
    <property type="project" value="InterPro"/>
</dbReference>
<dbReference type="OrthoDB" id="4829434at2"/>
<evidence type="ECO:0000313" key="7">
    <source>
        <dbReference type="Proteomes" id="UP000236919"/>
    </source>
</evidence>
<comment type="caution">
    <text evidence="6">The sequence shown here is derived from an EMBL/GenBank/DDBJ whole genome shotgun (WGS) entry which is preliminary data.</text>
</comment>
<accession>A0A2S4MAV0</accession>
<keyword evidence="5" id="KW-0378">Hydrolase</keyword>
<dbReference type="AlphaFoldDB" id="A0A2S4MAV0"/>
<protein>
    <submittedName>
        <fullName evidence="6">Uncharacterized protein with HEPN domain</fullName>
    </submittedName>
</protein>
<keyword evidence="4" id="KW-0547">Nucleotide-binding</keyword>
<evidence type="ECO:0000256" key="2">
    <source>
        <dbReference type="ARBA" id="ARBA00022649"/>
    </source>
</evidence>
<dbReference type="PANTHER" id="PTHR34139:SF1">
    <property type="entry name" value="RNASE MJ1380-RELATED"/>
    <property type="match status" value="1"/>
</dbReference>
<dbReference type="GO" id="GO:0110001">
    <property type="term" value="C:toxin-antitoxin complex"/>
    <property type="evidence" value="ECO:0007669"/>
    <property type="project" value="InterPro"/>
</dbReference>
<organism evidence="6 7">
    <name type="scientific">Bosea psychrotolerans</name>
    <dbReference type="NCBI Taxonomy" id="1871628"/>
    <lineage>
        <taxon>Bacteria</taxon>
        <taxon>Pseudomonadati</taxon>
        <taxon>Pseudomonadota</taxon>
        <taxon>Alphaproteobacteria</taxon>
        <taxon>Hyphomicrobiales</taxon>
        <taxon>Boseaceae</taxon>
        <taxon>Bosea</taxon>
    </lineage>
</organism>
<dbReference type="GO" id="GO:0000166">
    <property type="term" value="F:nucleotide binding"/>
    <property type="evidence" value="ECO:0007669"/>
    <property type="project" value="UniProtKB-KW"/>
</dbReference>
<proteinExistence type="predicted"/>
<dbReference type="GO" id="GO:0016787">
    <property type="term" value="F:hydrolase activity"/>
    <property type="evidence" value="ECO:0007669"/>
    <property type="project" value="UniProtKB-KW"/>
</dbReference>
<keyword evidence="2" id="KW-1277">Toxin-antitoxin system</keyword>
<evidence type="ECO:0000256" key="1">
    <source>
        <dbReference type="ARBA" id="ARBA00022553"/>
    </source>
</evidence>
<dbReference type="Proteomes" id="UP000236919">
    <property type="component" value="Unassembled WGS sequence"/>
</dbReference>
<evidence type="ECO:0000313" key="6">
    <source>
        <dbReference type="EMBL" id="POR51868.1"/>
    </source>
</evidence>
<gene>
    <name evidence="6" type="ORF">CYD53_106151</name>
</gene>
<evidence type="ECO:0000256" key="4">
    <source>
        <dbReference type="ARBA" id="ARBA00022741"/>
    </source>
</evidence>
<evidence type="ECO:0000256" key="3">
    <source>
        <dbReference type="ARBA" id="ARBA00022722"/>
    </source>
</evidence>
<name>A0A2S4MAV0_9HYPH</name>
<keyword evidence="7" id="KW-1185">Reference proteome</keyword>
<dbReference type="InterPro" id="IPR008201">
    <property type="entry name" value="HepT-like"/>
</dbReference>
<reference evidence="6 7" key="1">
    <citation type="submission" date="2018-01" db="EMBL/GenBank/DDBJ databases">
        <title>Genomic Encyclopedia of Type Strains, Phase III (KMG-III): the genomes of soil and plant-associated and newly described type strains.</title>
        <authorList>
            <person name="Whitman W."/>
        </authorList>
    </citation>
    <scope>NUCLEOTIDE SEQUENCE [LARGE SCALE GENOMIC DNA]</scope>
    <source>
        <strain evidence="6 7">1131</strain>
    </source>
</reference>
<sequence>MARRVDVVLEDILEAIRLIEEAASAYDSAGFGRALFVQRGIERSLEIISEAVRHVPDDLLALRPEIAWVDVRAIGNLIRHEYWRVDPDIVWTMVTDDLPPLRSAIEDLLRRSRA</sequence>
<dbReference type="InterPro" id="IPR051813">
    <property type="entry name" value="HepT_RNase_toxin"/>
</dbReference>
<keyword evidence="3" id="KW-0540">Nuclease</keyword>
<keyword evidence="1" id="KW-0597">Phosphoprotein</keyword>
<dbReference type="Pfam" id="PF01934">
    <property type="entry name" value="HepT-like"/>
    <property type="match status" value="1"/>
</dbReference>